<sequence>MSVTINRSKPDASWGSLLMFTEGTLEQAWIERQRPYGGSPL</sequence>
<organism evidence="1 2">
    <name type="scientific">Paenibacillus aurantius</name>
    <dbReference type="NCBI Taxonomy" id="2918900"/>
    <lineage>
        <taxon>Bacteria</taxon>
        <taxon>Bacillati</taxon>
        <taxon>Bacillota</taxon>
        <taxon>Bacilli</taxon>
        <taxon>Bacillales</taxon>
        <taxon>Paenibacillaceae</taxon>
        <taxon>Paenibacillus</taxon>
    </lineage>
</organism>
<dbReference type="RefSeq" id="WP_315606453.1">
    <property type="nucleotide sequence ID" value="NZ_CP130318.1"/>
</dbReference>
<proteinExistence type="predicted"/>
<reference evidence="1 2" key="1">
    <citation type="submission" date="2022-02" db="EMBL/GenBank/DDBJ databases">
        <title>Paenibacillus sp. MBLB1776 Whole Genome Shotgun Sequencing.</title>
        <authorList>
            <person name="Hwang C.Y."/>
            <person name="Cho E.-S."/>
            <person name="Seo M.-J."/>
        </authorList>
    </citation>
    <scope>NUCLEOTIDE SEQUENCE [LARGE SCALE GENOMIC DNA]</scope>
    <source>
        <strain evidence="1 2">MBLB1776</strain>
    </source>
</reference>
<dbReference type="EMBL" id="CP130318">
    <property type="protein sequence ID" value="WNQ12675.1"/>
    <property type="molecule type" value="Genomic_DNA"/>
</dbReference>
<dbReference type="AlphaFoldDB" id="A0AA96LG57"/>
<keyword evidence="2" id="KW-1185">Reference proteome</keyword>
<protein>
    <submittedName>
        <fullName evidence="1">Uncharacterized protein</fullName>
    </submittedName>
</protein>
<gene>
    <name evidence="1" type="ORF">MJA45_06490</name>
</gene>
<name>A0AA96LG57_9BACL</name>
<accession>A0AA96LG57</accession>
<dbReference type="Proteomes" id="UP001305702">
    <property type="component" value="Chromosome"/>
</dbReference>
<evidence type="ECO:0000313" key="1">
    <source>
        <dbReference type="EMBL" id="WNQ12675.1"/>
    </source>
</evidence>
<dbReference type="KEGG" id="paun:MJA45_06490"/>
<evidence type="ECO:0000313" key="2">
    <source>
        <dbReference type="Proteomes" id="UP001305702"/>
    </source>
</evidence>